<gene>
    <name evidence="1" type="ORF">MENTE1834_LOCUS47146</name>
</gene>
<proteinExistence type="predicted"/>
<comment type="caution">
    <text evidence="1">The sequence shown here is derived from an EMBL/GenBank/DDBJ whole genome shotgun (WGS) entry which is preliminary data.</text>
</comment>
<evidence type="ECO:0000313" key="1">
    <source>
        <dbReference type="EMBL" id="CAK5121953.1"/>
    </source>
</evidence>
<protein>
    <submittedName>
        <fullName evidence="1">Uncharacterized protein</fullName>
    </submittedName>
</protein>
<accession>A0ACB1B4W7</accession>
<sequence>MDTIEKQLPIIEKHEVLIEELNEEKDEERFEDEEEKEDEEEGIVKEEEEEKGEEGKVLEDKKDTTLVDVKAGLTEEKTGRDVKEEKEVKEEKIKLGRDIKKGFEILPKIGNRKEGKLSTKKIGEFKKQHLEKQQKLPSIPPLDIRKCTRQHPSSSTLIKTKKEIPRLDRIEKTTKEDKSKKDEKEVFVLVKGHRVFDGHERKTPNPLFSIRREDKQKEEKRILSKQKQQKIELNEKKRTELKKDVQPIIKYTFF</sequence>
<dbReference type="Proteomes" id="UP001497535">
    <property type="component" value="Unassembled WGS sequence"/>
</dbReference>
<name>A0ACB1B4W7_MELEN</name>
<dbReference type="EMBL" id="CAVMJV010000185">
    <property type="protein sequence ID" value="CAK5121953.1"/>
    <property type="molecule type" value="Genomic_DNA"/>
</dbReference>
<reference evidence="1" key="1">
    <citation type="submission" date="2023-11" db="EMBL/GenBank/DDBJ databases">
        <authorList>
            <person name="Poullet M."/>
        </authorList>
    </citation>
    <scope>NUCLEOTIDE SEQUENCE</scope>
    <source>
        <strain evidence="1">E1834</strain>
    </source>
</reference>
<evidence type="ECO:0000313" key="2">
    <source>
        <dbReference type="Proteomes" id="UP001497535"/>
    </source>
</evidence>
<keyword evidence="2" id="KW-1185">Reference proteome</keyword>
<organism evidence="1 2">
    <name type="scientific">Meloidogyne enterolobii</name>
    <name type="common">Root-knot nematode worm</name>
    <name type="synonym">Meloidogyne mayaguensis</name>
    <dbReference type="NCBI Taxonomy" id="390850"/>
    <lineage>
        <taxon>Eukaryota</taxon>
        <taxon>Metazoa</taxon>
        <taxon>Ecdysozoa</taxon>
        <taxon>Nematoda</taxon>
        <taxon>Chromadorea</taxon>
        <taxon>Rhabditida</taxon>
        <taxon>Tylenchina</taxon>
        <taxon>Tylenchomorpha</taxon>
        <taxon>Tylenchoidea</taxon>
        <taxon>Meloidogynidae</taxon>
        <taxon>Meloidogyninae</taxon>
        <taxon>Meloidogyne</taxon>
    </lineage>
</organism>